<sequence length="183" mass="20622">MRPFELPDLYMPYRARLNPHLDSAREHTTKWARVTGLLDEETAFEDHDYALLGAYVPPDVPASRLNLLAATVRPTGTEAELEPLADWSLWARFIDGLTPASTAVRHQHLRRPARSLTPGAVTSPNTTDPAERGLAELWHRTLRHWITGELSWLLEPERHRHDTVTTTQSPDARPDPVVGVFSA</sequence>
<evidence type="ECO:0000313" key="3">
    <source>
        <dbReference type="Proteomes" id="UP000199497"/>
    </source>
</evidence>
<accession>A0A1H0REJ4</accession>
<dbReference type="SUPFAM" id="SSF48576">
    <property type="entry name" value="Terpenoid synthases"/>
    <property type="match status" value="1"/>
</dbReference>
<dbReference type="RefSeq" id="WP_092598571.1">
    <property type="nucleotide sequence ID" value="NZ_FNJR01000003.1"/>
</dbReference>
<name>A0A1H0REJ4_9ACTN</name>
<dbReference type="Proteomes" id="UP000199497">
    <property type="component" value="Unassembled WGS sequence"/>
</dbReference>
<evidence type="ECO:0000256" key="1">
    <source>
        <dbReference type="SAM" id="MobiDB-lite"/>
    </source>
</evidence>
<organism evidence="2 3">
    <name type="scientific">Actinopolyspora xinjiangensis</name>
    <dbReference type="NCBI Taxonomy" id="405564"/>
    <lineage>
        <taxon>Bacteria</taxon>
        <taxon>Bacillati</taxon>
        <taxon>Actinomycetota</taxon>
        <taxon>Actinomycetes</taxon>
        <taxon>Actinopolysporales</taxon>
        <taxon>Actinopolysporaceae</taxon>
        <taxon>Actinopolyspora</taxon>
    </lineage>
</organism>
<dbReference type="AlphaFoldDB" id="A0A1H0REJ4"/>
<feature type="region of interest" description="Disordered" evidence="1">
    <location>
        <begin position="108"/>
        <end position="130"/>
    </location>
</feature>
<dbReference type="EMBL" id="FNJR01000003">
    <property type="protein sequence ID" value="SDP27983.1"/>
    <property type="molecule type" value="Genomic_DNA"/>
</dbReference>
<evidence type="ECO:0000313" key="2">
    <source>
        <dbReference type="EMBL" id="SDP27983.1"/>
    </source>
</evidence>
<dbReference type="STRING" id="405564.SAMN04487905_10333"/>
<reference evidence="3" key="1">
    <citation type="submission" date="2016-10" db="EMBL/GenBank/DDBJ databases">
        <authorList>
            <person name="Varghese N."/>
            <person name="Submissions S."/>
        </authorList>
    </citation>
    <scope>NUCLEOTIDE SEQUENCE [LARGE SCALE GENOMIC DNA]</scope>
    <source>
        <strain evidence="3">DSM 46732</strain>
    </source>
</reference>
<gene>
    <name evidence="2" type="ORF">SAMN04487905_10333</name>
</gene>
<keyword evidence="3" id="KW-1185">Reference proteome</keyword>
<dbReference type="Gene3D" id="1.10.600.10">
    <property type="entry name" value="Farnesyl Diphosphate Synthase"/>
    <property type="match status" value="1"/>
</dbReference>
<protein>
    <submittedName>
        <fullName evidence="2">Germacradienol/geosmin synthase</fullName>
    </submittedName>
</protein>
<dbReference type="OrthoDB" id="2989600at2"/>
<dbReference type="InterPro" id="IPR008949">
    <property type="entry name" value="Isoprenoid_synthase_dom_sf"/>
</dbReference>
<feature type="region of interest" description="Disordered" evidence="1">
    <location>
        <begin position="161"/>
        <end position="183"/>
    </location>
</feature>
<proteinExistence type="predicted"/>